<name>A0ABU2D071_9EURY</name>
<dbReference type="InterPro" id="IPR027417">
    <property type="entry name" value="P-loop_NTPase"/>
</dbReference>
<dbReference type="SUPFAM" id="SSF52540">
    <property type="entry name" value="P-loop containing nucleoside triphosphate hydrolases"/>
    <property type="match status" value="2"/>
</dbReference>
<keyword evidence="4" id="KW-0677">Repeat</keyword>
<proteinExistence type="predicted"/>
<feature type="domain" description="KaiC" evidence="7">
    <location>
        <begin position="255"/>
        <end position="485"/>
    </location>
</feature>
<reference evidence="9" key="1">
    <citation type="submission" date="2023-07" db="EMBL/GenBank/DDBJ databases">
        <title>Whole-genome sequencing of a new Methanosarcina sp. Z-7115.</title>
        <authorList>
            <person name="Zhilina T.N."/>
            <person name="Merkel A.Y."/>
        </authorList>
    </citation>
    <scope>NUCLEOTIDE SEQUENCE [LARGE SCALE GENOMIC DNA]</scope>
    <source>
        <strain evidence="9">Z-7115</strain>
    </source>
</reference>
<evidence type="ECO:0000313" key="9">
    <source>
        <dbReference type="Proteomes" id="UP001246244"/>
    </source>
</evidence>
<dbReference type="CDD" id="cd19485">
    <property type="entry name" value="KaiC-N"/>
    <property type="match status" value="1"/>
</dbReference>
<dbReference type="PIRSF" id="PIRSF039117">
    <property type="entry name" value="KaiC"/>
    <property type="match status" value="1"/>
</dbReference>
<dbReference type="GO" id="GO:0004674">
    <property type="term" value="F:protein serine/threonine kinase activity"/>
    <property type="evidence" value="ECO:0007669"/>
    <property type="project" value="UniProtKB-EC"/>
</dbReference>
<accession>A0ABU2D071</accession>
<dbReference type="SMART" id="SM00382">
    <property type="entry name" value="AAA"/>
    <property type="match status" value="2"/>
</dbReference>
<keyword evidence="5" id="KW-0418">Kinase</keyword>
<keyword evidence="9" id="KW-1185">Reference proteome</keyword>
<dbReference type="InterPro" id="IPR051347">
    <property type="entry name" value="Circadian_clock_KaiC-rel"/>
</dbReference>
<evidence type="ECO:0000313" key="8">
    <source>
        <dbReference type="EMBL" id="MDR7665363.1"/>
    </source>
</evidence>
<evidence type="ECO:0000256" key="2">
    <source>
        <dbReference type="ARBA" id="ARBA00022553"/>
    </source>
</evidence>
<feature type="domain" description="KaiC" evidence="7">
    <location>
        <begin position="15"/>
        <end position="254"/>
    </location>
</feature>
<keyword evidence="3 8" id="KW-0808">Transferase</keyword>
<dbReference type="Proteomes" id="UP001246244">
    <property type="component" value="Unassembled WGS sequence"/>
</dbReference>
<dbReference type="EMBL" id="JAVKPK010000018">
    <property type="protein sequence ID" value="MDR7665363.1"/>
    <property type="molecule type" value="Genomic_DNA"/>
</dbReference>
<dbReference type="Pfam" id="PF06745">
    <property type="entry name" value="ATPase"/>
    <property type="match status" value="2"/>
</dbReference>
<evidence type="ECO:0000259" key="7">
    <source>
        <dbReference type="PROSITE" id="PS51146"/>
    </source>
</evidence>
<keyword evidence="6" id="KW-0378">Hydrolase</keyword>
<keyword evidence="2" id="KW-0597">Phosphoprotein</keyword>
<protein>
    <recommendedName>
        <fullName evidence="1">non-specific serine/threonine protein kinase</fullName>
        <ecNumber evidence="1">2.7.11.1</ecNumber>
    </recommendedName>
</protein>
<dbReference type="InterPro" id="IPR014774">
    <property type="entry name" value="KaiC-like_dom"/>
</dbReference>
<evidence type="ECO:0000256" key="3">
    <source>
        <dbReference type="ARBA" id="ARBA00022679"/>
    </source>
</evidence>
<dbReference type="InterPro" id="IPR030665">
    <property type="entry name" value="KaiC"/>
</dbReference>
<dbReference type="InterPro" id="IPR047221">
    <property type="entry name" value="KaiC_N"/>
</dbReference>
<gene>
    <name evidence="8" type="primary">kaiC</name>
    <name evidence="8" type="ORF">RG963_06105</name>
</gene>
<dbReference type="PROSITE" id="PS51146">
    <property type="entry name" value="KAIC"/>
    <property type="match status" value="2"/>
</dbReference>
<evidence type="ECO:0000256" key="1">
    <source>
        <dbReference type="ARBA" id="ARBA00012513"/>
    </source>
</evidence>
<dbReference type="InterPro" id="IPR010624">
    <property type="entry name" value="KaiC_dom"/>
</dbReference>
<organism evidence="8 9">
    <name type="scientific">Methanosarcina baikalica</name>
    <dbReference type="NCBI Taxonomy" id="3073890"/>
    <lineage>
        <taxon>Archaea</taxon>
        <taxon>Methanobacteriati</taxon>
        <taxon>Methanobacteriota</taxon>
        <taxon>Stenosarchaea group</taxon>
        <taxon>Methanomicrobia</taxon>
        <taxon>Methanosarcinales</taxon>
        <taxon>Methanosarcinaceae</taxon>
        <taxon>Methanosarcina</taxon>
    </lineage>
</organism>
<sequence length="485" mass="54427">MIEETSTTLKEKLLEKSPSGINGLDDITYGGLPKGRPTLVCGSAGSGKTLMSMEFLVKGAEKYNEPGVFMAFEETEEELAKNFASLGFDLDDLVAKNKLAVDYVYIERTEIEETGEYDLEGLFIRLGSAIDSIGAKRVVLDTLEVLFSGFQNEAILRSELRRLFRWLKNKGVTAIVTGERGENTLTRYGLEEYVADCVILLDNRMEEQIATRRLRIIKYRGSRHGTNEYPFMIEKDGMSVLPITTLGLEHEVSTDRISTGIKQLDTNLGDKGYYRGSTVLISGTAGTGKTSFAAEFAKSVCERGERCLYFAFEESPSQIIRNMKSIGIDFQPYIDSGLMLIDASRPMVYGLEMHLIAMRRLIDKFEPTIVIIDPISNLINVGTRKDVQFMLTRIIDYLKIKGITTFCTSLVEHESTEGIGAQGVSSLIDTWINLSFFENKGERNRRITVIKSRGMEHSNQIMEYLLTDHGVEIQDVNTDEQCNTK</sequence>
<comment type="caution">
    <text evidence="8">The sequence shown here is derived from an EMBL/GenBank/DDBJ whole genome shotgun (WGS) entry which is preliminary data.</text>
</comment>
<evidence type="ECO:0000256" key="6">
    <source>
        <dbReference type="ARBA" id="ARBA00022801"/>
    </source>
</evidence>
<dbReference type="NCBIfam" id="NF006799">
    <property type="entry name" value="PRK09302.1"/>
    <property type="match status" value="1"/>
</dbReference>
<evidence type="ECO:0000256" key="5">
    <source>
        <dbReference type="ARBA" id="ARBA00022777"/>
    </source>
</evidence>
<dbReference type="PANTHER" id="PTHR42926:SF1">
    <property type="entry name" value="CIRCADIAN CLOCK OSCILLATOR PROTEIN KAIC 1"/>
    <property type="match status" value="1"/>
</dbReference>
<dbReference type="Gene3D" id="3.40.50.300">
    <property type="entry name" value="P-loop containing nucleotide triphosphate hydrolases"/>
    <property type="match status" value="2"/>
</dbReference>
<dbReference type="RefSeq" id="WP_310575389.1">
    <property type="nucleotide sequence ID" value="NZ_JAVKPK010000018.1"/>
</dbReference>
<dbReference type="InterPro" id="IPR003593">
    <property type="entry name" value="AAA+_ATPase"/>
</dbReference>
<dbReference type="EC" id="2.7.11.1" evidence="1"/>
<dbReference type="PANTHER" id="PTHR42926">
    <property type="match status" value="1"/>
</dbReference>
<evidence type="ECO:0000256" key="4">
    <source>
        <dbReference type="ARBA" id="ARBA00022737"/>
    </source>
</evidence>